<evidence type="ECO:0000313" key="2">
    <source>
        <dbReference type="Proteomes" id="UP000198406"/>
    </source>
</evidence>
<keyword evidence="2" id="KW-1185">Reference proteome</keyword>
<reference evidence="1 2" key="1">
    <citation type="journal article" date="2015" name="Plant Cell">
        <title>Oil accumulation by the oleaginous diatom Fistulifera solaris as revealed by the genome and transcriptome.</title>
        <authorList>
            <person name="Tanaka T."/>
            <person name="Maeda Y."/>
            <person name="Veluchamy A."/>
            <person name="Tanaka M."/>
            <person name="Abida H."/>
            <person name="Marechal E."/>
            <person name="Bowler C."/>
            <person name="Muto M."/>
            <person name="Sunaga Y."/>
            <person name="Tanaka M."/>
            <person name="Yoshino T."/>
            <person name="Taniguchi T."/>
            <person name="Fukuda Y."/>
            <person name="Nemoto M."/>
            <person name="Matsumoto M."/>
            <person name="Wong P.S."/>
            <person name="Aburatani S."/>
            <person name="Fujibuchi W."/>
        </authorList>
    </citation>
    <scope>NUCLEOTIDE SEQUENCE [LARGE SCALE GENOMIC DNA]</scope>
    <source>
        <strain evidence="1 2">JPCC DA0580</strain>
    </source>
</reference>
<comment type="caution">
    <text evidence="1">The sequence shown here is derived from an EMBL/GenBank/DDBJ whole genome shotgun (WGS) entry which is preliminary data.</text>
</comment>
<proteinExistence type="predicted"/>
<evidence type="ECO:0008006" key="3">
    <source>
        <dbReference type="Google" id="ProtNLM"/>
    </source>
</evidence>
<accession>A0A1Z5K5Y9</accession>
<dbReference type="Proteomes" id="UP000198406">
    <property type="component" value="Unassembled WGS sequence"/>
</dbReference>
<gene>
    <name evidence="1" type="ORF">FisN_29Hh003</name>
</gene>
<dbReference type="OrthoDB" id="56446at2759"/>
<organism evidence="1 2">
    <name type="scientific">Fistulifera solaris</name>
    <name type="common">Oleaginous diatom</name>
    <dbReference type="NCBI Taxonomy" id="1519565"/>
    <lineage>
        <taxon>Eukaryota</taxon>
        <taxon>Sar</taxon>
        <taxon>Stramenopiles</taxon>
        <taxon>Ochrophyta</taxon>
        <taxon>Bacillariophyta</taxon>
        <taxon>Bacillariophyceae</taxon>
        <taxon>Bacillariophycidae</taxon>
        <taxon>Naviculales</taxon>
        <taxon>Naviculaceae</taxon>
        <taxon>Fistulifera</taxon>
    </lineage>
</organism>
<evidence type="ECO:0000313" key="1">
    <source>
        <dbReference type="EMBL" id="GAX21572.1"/>
    </source>
</evidence>
<sequence>MNHPDPLTQQRALLHLQEVLEFIAPERRAAYQRARSECPHLVATESDPLKFLQFEQYNPWSAAERIVTYWNKRYEWFGERAFLPMNLSGHGALNEEDVNYMASGLELMMITTGNIVIYDRTLTKDTVEDSVRIKMRFFFLQKLIDPCLQVGQGPRVFIRGFSINLARTRVNRETRILIEQAFPIPPIEEVHLTYIREKHQTLWEYIVPFGIQQIAGLASQFKVHNCDSVEELAESFARHNISRSSLPVALGGYYNENVNFVRFLLDNGYPAAKLGDSLASNNSNSRNNPRKRTQDHLNNLVDYFISKAPELPDLQDSEPLGLKKYLQSLLKTHSDPPTPRLEHSTEEPIYVQPIAAVGSVAVPLALSSD</sequence>
<dbReference type="EMBL" id="BDSP01000170">
    <property type="protein sequence ID" value="GAX21572.1"/>
    <property type="molecule type" value="Genomic_DNA"/>
</dbReference>
<name>A0A1Z5K5Y9_FISSO</name>
<protein>
    <recommendedName>
        <fullName evidence="3">CRAL-TRIO domain-containing protein</fullName>
    </recommendedName>
</protein>
<dbReference type="AlphaFoldDB" id="A0A1Z5K5Y9"/>
<dbReference type="InParanoid" id="A0A1Z5K5Y9"/>